<dbReference type="Pfam" id="PF01988">
    <property type="entry name" value="VIT1"/>
    <property type="match status" value="2"/>
</dbReference>
<dbReference type="GO" id="GO:0005384">
    <property type="term" value="F:manganese ion transmembrane transporter activity"/>
    <property type="evidence" value="ECO:0007669"/>
    <property type="project" value="InterPro"/>
</dbReference>
<dbReference type="GO" id="GO:0012505">
    <property type="term" value="C:endomembrane system"/>
    <property type="evidence" value="ECO:0007669"/>
    <property type="project" value="UniProtKB-SubCell"/>
</dbReference>
<comment type="subcellular location">
    <subcellularLocation>
        <location evidence="1">Endomembrane system</location>
        <topology evidence="1">Multi-pass membrane protein</topology>
    </subcellularLocation>
</comment>
<dbReference type="Proteomes" id="UP000178651">
    <property type="component" value="Unassembled WGS sequence"/>
</dbReference>
<evidence type="ECO:0000313" key="7">
    <source>
        <dbReference type="Proteomes" id="UP000178651"/>
    </source>
</evidence>
<evidence type="ECO:0000256" key="1">
    <source>
        <dbReference type="ARBA" id="ARBA00004127"/>
    </source>
</evidence>
<keyword evidence="2 5" id="KW-0812">Transmembrane</keyword>
<dbReference type="InterPro" id="IPR008217">
    <property type="entry name" value="Ccc1_fam"/>
</dbReference>
<evidence type="ECO:0008006" key="8">
    <source>
        <dbReference type="Google" id="ProtNLM"/>
    </source>
</evidence>
<name>A0A1G1YZV5_9BACT</name>
<accession>A0A1G1YZV5</accession>
<dbReference type="PANTHER" id="PTHR31851">
    <property type="entry name" value="FE(2+)/MN(2+) TRANSPORTER PCL1"/>
    <property type="match status" value="1"/>
</dbReference>
<proteinExistence type="predicted"/>
<evidence type="ECO:0000256" key="3">
    <source>
        <dbReference type="ARBA" id="ARBA00022989"/>
    </source>
</evidence>
<feature type="transmembrane region" description="Helical" evidence="5">
    <location>
        <begin position="81"/>
        <end position="104"/>
    </location>
</feature>
<evidence type="ECO:0000256" key="4">
    <source>
        <dbReference type="ARBA" id="ARBA00023136"/>
    </source>
</evidence>
<sequence>MKWVKALYIRNFVFGVEDSLASTVGLLSGIATAGVSASTIVVTGAVLIFVEAFSMGVGSFMSEESAEEYVKRRDVSSREPLIGSLVMFASYVFSGFVPLLPYLFWEVNTALKISVGLSLVCLFILGMVGAEFSKTSKFKHGVKMLLTGGGAIIAGVVVGGWLKV</sequence>
<feature type="transmembrane region" description="Helical" evidence="5">
    <location>
        <begin position="40"/>
        <end position="60"/>
    </location>
</feature>
<evidence type="ECO:0000256" key="2">
    <source>
        <dbReference type="ARBA" id="ARBA00022692"/>
    </source>
</evidence>
<evidence type="ECO:0000313" key="6">
    <source>
        <dbReference type="EMBL" id="OGY57911.1"/>
    </source>
</evidence>
<evidence type="ECO:0000256" key="5">
    <source>
        <dbReference type="SAM" id="Phobius"/>
    </source>
</evidence>
<gene>
    <name evidence="6" type="ORF">A3D47_00815</name>
</gene>
<feature type="transmembrane region" description="Helical" evidence="5">
    <location>
        <begin position="110"/>
        <end position="130"/>
    </location>
</feature>
<reference evidence="6 7" key="1">
    <citation type="journal article" date="2016" name="Nat. Commun.">
        <title>Thousands of microbial genomes shed light on interconnected biogeochemical processes in an aquifer system.</title>
        <authorList>
            <person name="Anantharaman K."/>
            <person name="Brown C.T."/>
            <person name="Hug L.A."/>
            <person name="Sharon I."/>
            <person name="Castelle C.J."/>
            <person name="Probst A.J."/>
            <person name="Thomas B.C."/>
            <person name="Singh A."/>
            <person name="Wilkins M.J."/>
            <person name="Karaoz U."/>
            <person name="Brodie E.L."/>
            <person name="Williams K.H."/>
            <person name="Hubbard S.S."/>
            <person name="Banfield J.F."/>
        </authorList>
    </citation>
    <scope>NUCLEOTIDE SEQUENCE [LARGE SCALE GENOMIC DNA]</scope>
</reference>
<feature type="transmembrane region" description="Helical" evidence="5">
    <location>
        <begin position="142"/>
        <end position="162"/>
    </location>
</feature>
<dbReference type="GO" id="GO:0030026">
    <property type="term" value="P:intracellular manganese ion homeostasis"/>
    <property type="evidence" value="ECO:0007669"/>
    <property type="project" value="InterPro"/>
</dbReference>
<dbReference type="EMBL" id="MHIU01000015">
    <property type="protein sequence ID" value="OGY57911.1"/>
    <property type="molecule type" value="Genomic_DNA"/>
</dbReference>
<dbReference type="AlphaFoldDB" id="A0A1G1YZV5"/>
<keyword evidence="3 5" id="KW-1133">Transmembrane helix</keyword>
<keyword evidence="4 5" id="KW-0472">Membrane</keyword>
<feature type="transmembrane region" description="Helical" evidence="5">
    <location>
        <begin position="12"/>
        <end position="34"/>
    </location>
</feature>
<comment type="caution">
    <text evidence="6">The sequence shown here is derived from an EMBL/GenBank/DDBJ whole genome shotgun (WGS) entry which is preliminary data.</text>
</comment>
<protein>
    <recommendedName>
        <fullName evidence="8">VIT family protein</fullName>
    </recommendedName>
</protein>
<organism evidence="6 7">
    <name type="scientific">Candidatus Colwellbacteria bacterium RIFCSPHIGHO2_02_FULL_43_15</name>
    <dbReference type="NCBI Taxonomy" id="1797686"/>
    <lineage>
        <taxon>Bacteria</taxon>
        <taxon>Candidatus Colwelliibacteriota</taxon>
    </lineage>
</organism>